<reference evidence="2" key="1">
    <citation type="journal article" date="2019" name="Int. J. Syst. Evol. Microbiol.">
        <title>The Global Catalogue of Microorganisms (GCM) 10K type strain sequencing project: providing services to taxonomists for standard genome sequencing and annotation.</title>
        <authorList>
            <consortium name="The Broad Institute Genomics Platform"/>
            <consortium name="The Broad Institute Genome Sequencing Center for Infectious Disease"/>
            <person name="Wu L."/>
            <person name="Ma J."/>
        </authorList>
    </citation>
    <scope>NUCLEOTIDE SEQUENCE [LARGE SCALE GENOMIC DNA]</scope>
    <source>
        <strain evidence="2">JCM 17217</strain>
    </source>
</reference>
<dbReference type="Proteomes" id="UP001501556">
    <property type="component" value="Unassembled WGS sequence"/>
</dbReference>
<organism evidence="1 2">
    <name type="scientific">Hymenobacter antarcticus</name>
    <dbReference type="NCBI Taxonomy" id="486270"/>
    <lineage>
        <taxon>Bacteria</taxon>
        <taxon>Pseudomonadati</taxon>
        <taxon>Bacteroidota</taxon>
        <taxon>Cytophagia</taxon>
        <taxon>Cytophagales</taxon>
        <taxon>Hymenobacteraceae</taxon>
        <taxon>Hymenobacter</taxon>
    </lineage>
</organism>
<protein>
    <submittedName>
        <fullName evidence="1">Alpha/beta hydrolase-fold protein</fullName>
    </submittedName>
</protein>
<dbReference type="InterPro" id="IPR029058">
    <property type="entry name" value="AB_hydrolase_fold"/>
</dbReference>
<gene>
    <name evidence="1" type="ORF">GCM10022407_10890</name>
</gene>
<name>A0ABP7PKE9_9BACT</name>
<dbReference type="Pfam" id="PF00756">
    <property type="entry name" value="Esterase"/>
    <property type="match status" value="1"/>
</dbReference>
<keyword evidence="1" id="KW-0378">Hydrolase</keyword>
<accession>A0ABP7PKE9</accession>
<dbReference type="InterPro" id="IPR000801">
    <property type="entry name" value="Esterase-like"/>
</dbReference>
<proteinExistence type="predicted"/>
<dbReference type="SUPFAM" id="SSF53474">
    <property type="entry name" value="alpha/beta-Hydrolases"/>
    <property type="match status" value="1"/>
</dbReference>
<sequence length="298" mass="33779">MVFTRWLAALPLFAALIGADSPDPAAPGRIEHLANFPSRFVKPRNVDVWLPEGYPQPGTRYAVLYMQDGQNLFNPKNSYGGVAWEVDSTLAALSRSVRPCIVVGIWNTDRRFTEYAPARPYAAMSLARREKINQERPGQPLSDEYLKFIVRELKPYVDKHFQTAPRRANTFVAGSSMGGLISLYAALEYPNVFGGAACFSTHWPLSLKENTPDFTSAMVQYLDRKLPRRHRPKLYFDYGSATLDARYQPHQLRVDSVMRAHGYDSTTWRTRSFPGAAHNEAAWKKRVPLALPFLLGRR</sequence>
<dbReference type="InterPro" id="IPR050583">
    <property type="entry name" value="Mycobacterial_A85_antigen"/>
</dbReference>
<dbReference type="GO" id="GO:0016787">
    <property type="term" value="F:hydrolase activity"/>
    <property type="evidence" value="ECO:0007669"/>
    <property type="project" value="UniProtKB-KW"/>
</dbReference>
<dbReference type="PANTHER" id="PTHR48098">
    <property type="entry name" value="ENTEROCHELIN ESTERASE-RELATED"/>
    <property type="match status" value="1"/>
</dbReference>
<dbReference type="EMBL" id="BAABDI010000005">
    <property type="protein sequence ID" value="GAA3966420.1"/>
    <property type="molecule type" value="Genomic_DNA"/>
</dbReference>
<dbReference type="PANTHER" id="PTHR48098:SF6">
    <property type="entry name" value="FERRI-BACILLIBACTIN ESTERASE BESA"/>
    <property type="match status" value="1"/>
</dbReference>
<dbReference type="Gene3D" id="3.40.50.1820">
    <property type="entry name" value="alpha/beta hydrolase"/>
    <property type="match status" value="1"/>
</dbReference>
<evidence type="ECO:0000313" key="2">
    <source>
        <dbReference type="Proteomes" id="UP001501556"/>
    </source>
</evidence>
<evidence type="ECO:0000313" key="1">
    <source>
        <dbReference type="EMBL" id="GAA3966420.1"/>
    </source>
</evidence>
<comment type="caution">
    <text evidence="1">The sequence shown here is derived from an EMBL/GenBank/DDBJ whole genome shotgun (WGS) entry which is preliminary data.</text>
</comment>
<dbReference type="RefSeq" id="WP_345121849.1">
    <property type="nucleotide sequence ID" value="NZ_BAABDI010000005.1"/>
</dbReference>
<keyword evidence="2" id="KW-1185">Reference proteome</keyword>